<evidence type="ECO:0000256" key="10">
    <source>
        <dbReference type="SAM" id="SignalP"/>
    </source>
</evidence>
<dbReference type="InterPro" id="IPR037066">
    <property type="entry name" value="Plug_dom_sf"/>
</dbReference>
<comment type="caution">
    <text evidence="13">The sequence shown here is derived from an EMBL/GenBank/DDBJ whole genome shotgun (WGS) entry which is preliminary data.</text>
</comment>
<evidence type="ECO:0000256" key="3">
    <source>
        <dbReference type="ARBA" id="ARBA00022452"/>
    </source>
</evidence>
<dbReference type="Pfam" id="PF00593">
    <property type="entry name" value="TonB_dep_Rec_b-barrel"/>
    <property type="match status" value="1"/>
</dbReference>
<keyword evidence="4 8" id="KW-0812">Transmembrane</keyword>
<evidence type="ECO:0000259" key="11">
    <source>
        <dbReference type="Pfam" id="PF00593"/>
    </source>
</evidence>
<dbReference type="Proteomes" id="UP000290204">
    <property type="component" value="Unassembled WGS sequence"/>
</dbReference>
<evidence type="ECO:0000256" key="6">
    <source>
        <dbReference type="ARBA" id="ARBA00023136"/>
    </source>
</evidence>
<dbReference type="RefSeq" id="WP_129131227.1">
    <property type="nucleotide sequence ID" value="NZ_SDHW01000003.1"/>
</dbReference>
<dbReference type="AlphaFoldDB" id="A0A4Q1CHP2"/>
<comment type="subcellular location">
    <subcellularLocation>
        <location evidence="1 8">Cell outer membrane</location>
        <topology evidence="1 8">Multi-pass membrane protein</topology>
    </subcellularLocation>
</comment>
<evidence type="ECO:0000256" key="2">
    <source>
        <dbReference type="ARBA" id="ARBA00022448"/>
    </source>
</evidence>
<dbReference type="InterPro" id="IPR000531">
    <property type="entry name" value="Beta-barrel_TonB"/>
</dbReference>
<evidence type="ECO:0000313" key="13">
    <source>
        <dbReference type="EMBL" id="RXK59853.1"/>
    </source>
</evidence>
<evidence type="ECO:0000256" key="4">
    <source>
        <dbReference type="ARBA" id="ARBA00022692"/>
    </source>
</evidence>
<reference evidence="13 14" key="1">
    <citation type="submission" date="2019-01" db="EMBL/GenBank/DDBJ databases">
        <title>Lacibacter sp. strain TTM-7.</title>
        <authorList>
            <person name="Chen W.-M."/>
        </authorList>
    </citation>
    <scope>NUCLEOTIDE SEQUENCE [LARGE SCALE GENOMIC DNA]</scope>
    <source>
        <strain evidence="13 14">TTM-7</strain>
    </source>
</reference>
<feature type="domain" description="TonB-dependent receptor-like beta-barrel" evidence="11">
    <location>
        <begin position="416"/>
        <end position="914"/>
    </location>
</feature>
<keyword evidence="5 9" id="KW-0798">TonB box</keyword>
<dbReference type="InterPro" id="IPR039426">
    <property type="entry name" value="TonB-dep_rcpt-like"/>
</dbReference>
<keyword evidence="7 8" id="KW-0998">Cell outer membrane</keyword>
<keyword evidence="2 8" id="KW-0813">Transport</keyword>
<dbReference type="InterPro" id="IPR036942">
    <property type="entry name" value="Beta-barrel_TonB_sf"/>
</dbReference>
<name>A0A4Q1CHP2_9BACT</name>
<dbReference type="Pfam" id="PF07715">
    <property type="entry name" value="Plug"/>
    <property type="match status" value="1"/>
</dbReference>
<dbReference type="Gene3D" id="2.170.130.10">
    <property type="entry name" value="TonB-dependent receptor, plug domain"/>
    <property type="match status" value="1"/>
</dbReference>
<keyword evidence="13" id="KW-0675">Receptor</keyword>
<proteinExistence type="inferred from homology"/>
<sequence length="1047" mass="113410">MRKLVIMMSFLLCSLQILAQDKTVTGKVTDEKDGSPLAGVSVTVKGTTVGTSTGTDGSFRLTVPASARILVFTFVNFAAQEVSIGNRSEFAVKLASEDKALSEVVVVGYGTVRKKDLTGSVVTIGGDKVKDLPVQSFDQALSGRAAGVSITIPNGVVNNPPVIRIRGVNSISLSSFPLVVVDGIPSFSGDVGNGNAANNPLGDINPTDIESIEVLKDAAAAAIYGSRASAGVLIITTKKGKQGRARVSYDAWVGFTKPYNLIPVLNGREYETIKNEGLTNAGTPPNGTTRGFYPYIGPDGNPVDTKWYDVIYRTGTSQNHNVSVSGANEKTNYYFSAGYTKQEGMIRQNDFTRLNATMNLDHKVNNRITIGGKFQYANTNNTGVNSGSVPGGAFATSGIARLGFNLMPNVPVYLNNGAYNINTVSNTIGQGGNLTALQFTNPQVLLDLNRFSSTSDRIISNVYGNVKIIDGLSFRTTFGIDNLNVVNKTFQNALHGDGVSNGGSAFNNLQTFRRWNWTNVLNYVKSFGNHNLTALVGNEQQYTSSDGWGANRQGVTDPFYNEFQGGFNTIVPFANFLSENYLVSFFGRVNYDYDKKYLLSINGRRDGYSAFAPENKYGNFWGASAGWVVSEEEFFKNSDISNVLSNLKLRGSYGVVGNNQGINDFAFWSFFSSGLYGSNPSLFFSQAGNRNLKWETSQKTDIGLELGFLKNRLNVEATYYINNVDNLILAEPQAPSRGIPGNSILTNVGSMSNKGFEFTINANVIQKQGFSWNTSFNITTLKNEVTALAAGNADIQPATSGLERPSMIRVGQSIGSFYVVRSGGVNPANGQRIFYYRDGTAVQYNHAAPVASRWTLVSSGAVAPRVADQANDGIIMGPALPKWTGGWDNTIRYNGFDLNMLFFFSGGNYVYNGTKAGLRDMRSWNNSTEVLNRWTKAGDVTTIPRIVFGDNISNGSGIVMSENVEKGDFLKMRSLTLGYSLPKTVTEKIGINNFRFYAQILNAFTLTKYTGYDPEISSNGNGNGNPSVDRNSVPQARSFNVGVNIGL</sequence>
<feature type="signal peptide" evidence="10">
    <location>
        <begin position="1"/>
        <end position="19"/>
    </location>
</feature>
<evidence type="ECO:0000256" key="8">
    <source>
        <dbReference type="PROSITE-ProRule" id="PRU01360"/>
    </source>
</evidence>
<evidence type="ECO:0000256" key="9">
    <source>
        <dbReference type="RuleBase" id="RU003357"/>
    </source>
</evidence>
<dbReference type="Gene3D" id="2.60.40.1120">
    <property type="entry name" value="Carboxypeptidase-like, regulatory domain"/>
    <property type="match status" value="1"/>
</dbReference>
<dbReference type="NCBIfam" id="TIGR04057">
    <property type="entry name" value="SusC_RagA_signa"/>
    <property type="match status" value="1"/>
</dbReference>
<dbReference type="InterPro" id="IPR012910">
    <property type="entry name" value="Plug_dom"/>
</dbReference>
<feature type="chain" id="PRO_5020539132" evidence="10">
    <location>
        <begin position="20"/>
        <end position="1047"/>
    </location>
</feature>
<dbReference type="SUPFAM" id="SSF49464">
    <property type="entry name" value="Carboxypeptidase regulatory domain-like"/>
    <property type="match status" value="1"/>
</dbReference>
<dbReference type="InterPro" id="IPR023997">
    <property type="entry name" value="TonB-dep_OMP_SusC/RagA_CS"/>
</dbReference>
<dbReference type="EMBL" id="SDHW01000003">
    <property type="protein sequence ID" value="RXK59853.1"/>
    <property type="molecule type" value="Genomic_DNA"/>
</dbReference>
<evidence type="ECO:0000256" key="5">
    <source>
        <dbReference type="ARBA" id="ARBA00023077"/>
    </source>
</evidence>
<keyword evidence="6 8" id="KW-0472">Membrane</keyword>
<organism evidence="13 14">
    <name type="scientific">Lacibacter luteus</name>
    <dbReference type="NCBI Taxonomy" id="2508719"/>
    <lineage>
        <taxon>Bacteria</taxon>
        <taxon>Pseudomonadati</taxon>
        <taxon>Bacteroidota</taxon>
        <taxon>Chitinophagia</taxon>
        <taxon>Chitinophagales</taxon>
        <taxon>Chitinophagaceae</taxon>
        <taxon>Lacibacter</taxon>
    </lineage>
</organism>
<keyword evidence="14" id="KW-1185">Reference proteome</keyword>
<comment type="similarity">
    <text evidence="8 9">Belongs to the TonB-dependent receptor family.</text>
</comment>
<evidence type="ECO:0000256" key="7">
    <source>
        <dbReference type="ARBA" id="ARBA00023237"/>
    </source>
</evidence>
<evidence type="ECO:0000256" key="1">
    <source>
        <dbReference type="ARBA" id="ARBA00004571"/>
    </source>
</evidence>
<dbReference type="GO" id="GO:0009279">
    <property type="term" value="C:cell outer membrane"/>
    <property type="evidence" value="ECO:0007669"/>
    <property type="project" value="UniProtKB-SubCell"/>
</dbReference>
<evidence type="ECO:0000259" key="12">
    <source>
        <dbReference type="Pfam" id="PF07715"/>
    </source>
</evidence>
<gene>
    <name evidence="13" type="ORF">ESA94_12425</name>
</gene>
<keyword evidence="10" id="KW-0732">Signal</keyword>
<protein>
    <submittedName>
        <fullName evidence="13">TonB-dependent receptor</fullName>
    </submittedName>
</protein>
<dbReference type="PROSITE" id="PS52016">
    <property type="entry name" value="TONB_DEPENDENT_REC_3"/>
    <property type="match status" value="1"/>
</dbReference>
<dbReference type="Pfam" id="PF13715">
    <property type="entry name" value="CarbopepD_reg_2"/>
    <property type="match status" value="1"/>
</dbReference>
<dbReference type="InterPro" id="IPR008969">
    <property type="entry name" value="CarboxyPept-like_regulatory"/>
</dbReference>
<keyword evidence="3 8" id="KW-1134">Transmembrane beta strand</keyword>
<accession>A0A4Q1CHP2</accession>
<evidence type="ECO:0000313" key="14">
    <source>
        <dbReference type="Proteomes" id="UP000290204"/>
    </source>
</evidence>
<dbReference type="OrthoDB" id="9768177at2"/>
<dbReference type="NCBIfam" id="TIGR04056">
    <property type="entry name" value="OMP_RagA_SusC"/>
    <property type="match status" value="1"/>
</dbReference>
<dbReference type="SUPFAM" id="SSF56935">
    <property type="entry name" value="Porins"/>
    <property type="match status" value="1"/>
</dbReference>
<dbReference type="Gene3D" id="2.40.170.20">
    <property type="entry name" value="TonB-dependent receptor, beta-barrel domain"/>
    <property type="match status" value="1"/>
</dbReference>
<dbReference type="InterPro" id="IPR023996">
    <property type="entry name" value="TonB-dep_OMP_SusC/RagA"/>
</dbReference>
<feature type="domain" description="TonB-dependent receptor plug" evidence="12">
    <location>
        <begin position="114"/>
        <end position="232"/>
    </location>
</feature>